<evidence type="ECO:0000313" key="2">
    <source>
        <dbReference type="Proteomes" id="UP000800039"/>
    </source>
</evidence>
<evidence type="ECO:0000313" key="1">
    <source>
        <dbReference type="EMBL" id="KAF1847635.1"/>
    </source>
</evidence>
<organism evidence="1 2">
    <name type="scientific">Cucurbitaria berberidis CBS 394.84</name>
    <dbReference type="NCBI Taxonomy" id="1168544"/>
    <lineage>
        <taxon>Eukaryota</taxon>
        <taxon>Fungi</taxon>
        <taxon>Dikarya</taxon>
        <taxon>Ascomycota</taxon>
        <taxon>Pezizomycotina</taxon>
        <taxon>Dothideomycetes</taxon>
        <taxon>Pleosporomycetidae</taxon>
        <taxon>Pleosporales</taxon>
        <taxon>Pleosporineae</taxon>
        <taxon>Cucurbitariaceae</taxon>
        <taxon>Cucurbitaria</taxon>
    </lineage>
</organism>
<dbReference type="RefSeq" id="XP_040790198.1">
    <property type="nucleotide sequence ID" value="XM_040938568.1"/>
</dbReference>
<dbReference type="AlphaFoldDB" id="A0A9P4GL73"/>
<protein>
    <submittedName>
        <fullName evidence="1">Uncharacterized protein</fullName>
    </submittedName>
</protein>
<name>A0A9P4GL73_9PLEO</name>
<sequence>MRPCRNIYKLWFSSAALTELMGYGSSWFLSWVTISAKRDQQTQIAKRWNCPLKLTC</sequence>
<dbReference type="EMBL" id="ML976615">
    <property type="protein sequence ID" value="KAF1847635.1"/>
    <property type="molecule type" value="Genomic_DNA"/>
</dbReference>
<dbReference type="Proteomes" id="UP000800039">
    <property type="component" value="Unassembled WGS sequence"/>
</dbReference>
<proteinExistence type="predicted"/>
<reference evidence="1" key="1">
    <citation type="submission" date="2020-01" db="EMBL/GenBank/DDBJ databases">
        <authorList>
            <consortium name="DOE Joint Genome Institute"/>
            <person name="Haridas S."/>
            <person name="Albert R."/>
            <person name="Binder M."/>
            <person name="Bloem J."/>
            <person name="Labutti K."/>
            <person name="Salamov A."/>
            <person name="Andreopoulos B."/>
            <person name="Baker S.E."/>
            <person name="Barry K."/>
            <person name="Bills G."/>
            <person name="Bluhm B.H."/>
            <person name="Cannon C."/>
            <person name="Castanera R."/>
            <person name="Culley D.E."/>
            <person name="Daum C."/>
            <person name="Ezra D."/>
            <person name="Gonzalez J.B."/>
            <person name="Henrissat B."/>
            <person name="Kuo A."/>
            <person name="Liang C."/>
            <person name="Lipzen A."/>
            <person name="Lutzoni F."/>
            <person name="Magnuson J."/>
            <person name="Mondo S."/>
            <person name="Nolan M."/>
            <person name="Ohm R."/>
            <person name="Pangilinan J."/>
            <person name="Park H.-J."/>
            <person name="Ramirez L."/>
            <person name="Alfaro M."/>
            <person name="Sun H."/>
            <person name="Tritt A."/>
            <person name="Yoshinaga Y."/>
            <person name="Zwiers L.-H."/>
            <person name="Turgeon B.G."/>
            <person name="Goodwin S.B."/>
            <person name="Spatafora J.W."/>
            <person name="Crous P.W."/>
            <person name="Grigoriev I.V."/>
        </authorList>
    </citation>
    <scope>NUCLEOTIDE SEQUENCE</scope>
    <source>
        <strain evidence="1">CBS 394.84</strain>
    </source>
</reference>
<comment type="caution">
    <text evidence="1">The sequence shown here is derived from an EMBL/GenBank/DDBJ whole genome shotgun (WGS) entry which is preliminary data.</text>
</comment>
<gene>
    <name evidence="1" type="ORF">K460DRAFT_62234</name>
</gene>
<accession>A0A9P4GL73</accession>
<dbReference type="GeneID" id="63855824"/>
<keyword evidence="2" id="KW-1185">Reference proteome</keyword>